<dbReference type="CDD" id="cd00104">
    <property type="entry name" value="KAZAL_FS"/>
    <property type="match status" value="1"/>
</dbReference>
<dbReference type="InterPro" id="IPR036058">
    <property type="entry name" value="Kazal_dom_sf"/>
</dbReference>
<proteinExistence type="predicted"/>
<feature type="domain" description="Kazal-like" evidence="1">
    <location>
        <begin position="53"/>
        <end position="90"/>
    </location>
</feature>
<name>K2G851_9BACT</name>
<dbReference type="SMART" id="SM00280">
    <property type="entry name" value="KAZAL"/>
    <property type="match status" value="1"/>
</dbReference>
<dbReference type="Gene3D" id="3.30.60.30">
    <property type="match status" value="1"/>
</dbReference>
<evidence type="ECO:0000313" key="2">
    <source>
        <dbReference type="EMBL" id="EKE26259.1"/>
    </source>
</evidence>
<dbReference type="Pfam" id="PF00050">
    <property type="entry name" value="Kazal_1"/>
    <property type="match status" value="1"/>
</dbReference>
<accession>K2G851</accession>
<dbReference type="EMBL" id="AMFJ01000869">
    <property type="protein sequence ID" value="EKE26259.1"/>
    <property type="molecule type" value="Genomic_DNA"/>
</dbReference>
<dbReference type="SUPFAM" id="SSF100895">
    <property type="entry name" value="Kazal-type serine protease inhibitors"/>
    <property type="match status" value="1"/>
</dbReference>
<gene>
    <name evidence="2" type="ORF">ACD_4C00353G0001</name>
</gene>
<organism evidence="2">
    <name type="scientific">uncultured bacterium</name>
    <name type="common">gcode 4</name>
    <dbReference type="NCBI Taxonomy" id="1234023"/>
    <lineage>
        <taxon>Bacteria</taxon>
        <taxon>environmental samples</taxon>
    </lineage>
</organism>
<comment type="caution">
    <text evidence="2">The sequence shown here is derived from an EMBL/GenBank/DDBJ whole genome shotgun (WGS) entry which is preliminary data.</text>
</comment>
<dbReference type="InterPro" id="IPR002350">
    <property type="entry name" value="Kazal_dom"/>
</dbReference>
<dbReference type="AlphaFoldDB" id="K2G851"/>
<dbReference type="PROSITE" id="PS51465">
    <property type="entry name" value="KAZAL_2"/>
    <property type="match status" value="1"/>
</dbReference>
<evidence type="ECO:0000259" key="1">
    <source>
        <dbReference type="PROSITE" id="PS51465"/>
    </source>
</evidence>
<sequence>MKNNKNVVVFVVIFLALAWFFAYREYNLNNLKENKTESQVPSNAQNKDGWTVCTEEYNPVCWEDNNTYSNSCIAEKQNNVKVKYEWLCKTDENNESSGILNEWQNKDEKDIWWDDCGLIWWCTSWTLSWGLNDVLTWSSLSWALDQSWSIDWEKVLNYFNSNFNYWFSVPNNSYYSWFWAKDWANHTVWINSWTWVIDFESSQVKVYFYKDKILDELMLSSNYGRYKKDNKTYLQLWNNSVVIENSWNWEKIAEMIIKTIYVK</sequence>
<reference evidence="2" key="1">
    <citation type="journal article" date="2012" name="Science">
        <title>Fermentation, hydrogen, and sulfur metabolism in multiple uncultivated bacterial phyla.</title>
        <authorList>
            <person name="Wrighton K.C."/>
            <person name="Thomas B.C."/>
            <person name="Sharon I."/>
            <person name="Miller C.S."/>
            <person name="Castelle C.J."/>
            <person name="VerBerkmoes N.C."/>
            <person name="Wilkins M.J."/>
            <person name="Hettich R.L."/>
            <person name="Lipton M.S."/>
            <person name="Williams K.H."/>
            <person name="Long P.E."/>
            <person name="Banfield J.F."/>
        </authorList>
    </citation>
    <scope>NUCLEOTIDE SEQUENCE [LARGE SCALE GENOMIC DNA]</scope>
</reference>
<protein>
    <recommendedName>
        <fullName evidence="1">Kazal-like domain-containing protein</fullName>
    </recommendedName>
</protein>